<evidence type="ECO:0000259" key="1">
    <source>
        <dbReference type="Pfam" id="PF24530"/>
    </source>
</evidence>
<dbReference type="InterPro" id="IPR056018">
    <property type="entry name" value="DUF7597"/>
</dbReference>
<evidence type="ECO:0000313" key="3">
    <source>
        <dbReference type="Proteomes" id="UP000007015"/>
    </source>
</evidence>
<evidence type="ECO:0000313" key="2">
    <source>
        <dbReference type="EMBL" id="EEC66896.1"/>
    </source>
</evidence>
<dbReference type="HOGENOM" id="CLU_869833_0_0_1"/>
<keyword evidence="3" id="KW-1185">Reference proteome</keyword>
<dbReference type="PANTHER" id="PTHR33075:SF7">
    <property type="entry name" value="OS02G0303350 PROTEIN"/>
    <property type="match status" value="1"/>
</dbReference>
<dbReference type="EMBL" id="CM000135">
    <property type="protein sequence ID" value="EEC66896.1"/>
    <property type="molecule type" value="Genomic_DNA"/>
</dbReference>
<accession>B8BGP4</accession>
<dbReference type="AlphaFoldDB" id="B8BGP4"/>
<organism evidence="2 3">
    <name type="scientific">Oryza sativa subsp. indica</name>
    <name type="common">Rice</name>
    <dbReference type="NCBI Taxonomy" id="39946"/>
    <lineage>
        <taxon>Eukaryota</taxon>
        <taxon>Viridiplantae</taxon>
        <taxon>Streptophyta</taxon>
        <taxon>Embryophyta</taxon>
        <taxon>Tracheophyta</taxon>
        <taxon>Spermatophyta</taxon>
        <taxon>Magnoliopsida</taxon>
        <taxon>Liliopsida</taxon>
        <taxon>Poales</taxon>
        <taxon>Poaceae</taxon>
        <taxon>BOP clade</taxon>
        <taxon>Oryzoideae</taxon>
        <taxon>Oryzeae</taxon>
        <taxon>Oryzinae</taxon>
        <taxon>Oryza</taxon>
        <taxon>Oryza sativa</taxon>
    </lineage>
</organism>
<proteinExistence type="predicted"/>
<dbReference type="Gramene" id="BGIOSGA031977-TA">
    <property type="protein sequence ID" value="BGIOSGA031977-PA"/>
    <property type="gene ID" value="BGIOSGA031977"/>
</dbReference>
<reference evidence="2 3" key="1">
    <citation type="journal article" date="2005" name="PLoS Biol.">
        <title>The genomes of Oryza sativa: a history of duplications.</title>
        <authorList>
            <person name="Yu J."/>
            <person name="Wang J."/>
            <person name="Lin W."/>
            <person name="Li S."/>
            <person name="Li H."/>
            <person name="Zhou J."/>
            <person name="Ni P."/>
            <person name="Dong W."/>
            <person name="Hu S."/>
            <person name="Zeng C."/>
            <person name="Zhang J."/>
            <person name="Zhang Y."/>
            <person name="Li R."/>
            <person name="Xu Z."/>
            <person name="Li S."/>
            <person name="Li X."/>
            <person name="Zheng H."/>
            <person name="Cong L."/>
            <person name="Lin L."/>
            <person name="Yin J."/>
            <person name="Geng J."/>
            <person name="Li G."/>
            <person name="Shi J."/>
            <person name="Liu J."/>
            <person name="Lv H."/>
            <person name="Li J."/>
            <person name="Wang J."/>
            <person name="Deng Y."/>
            <person name="Ran L."/>
            <person name="Shi X."/>
            <person name="Wang X."/>
            <person name="Wu Q."/>
            <person name="Li C."/>
            <person name="Ren X."/>
            <person name="Wang J."/>
            <person name="Wang X."/>
            <person name="Li D."/>
            <person name="Liu D."/>
            <person name="Zhang X."/>
            <person name="Ji Z."/>
            <person name="Zhao W."/>
            <person name="Sun Y."/>
            <person name="Zhang Z."/>
            <person name="Bao J."/>
            <person name="Han Y."/>
            <person name="Dong L."/>
            <person name="Ji J."/>
            <person name="Chen P."/>
            <person name="Wu S."/>
            <person name="Liu J."/>
            <person name="Xiao Y."/>
            <person name="Bu D."/>
            <person name="Tan J."/>
            <person name="Yang L."/>
            <person name="Ye C."/>
            <person name="Zhang J."/>
            <person name="Xu J."/>
            <person name="Zhou Y."/>
            <person name="Yu Y."/>
            <person name="Zhang B."/>
            <person name="Zhuang S."/>
            <person name="Wei H."/>
            <person name="Liu B."/>
            <person name="Lei M."/>
            <person name="Yu H."/>
            <person name="Li Y."/>
            <person name="Xu H."/>
            <person name="Wei S."/>
            <person name="He X."/>
            <person name="Fang L."/>
            <person name="Zhang Z."/>
            <person name="Zhang Y."/>
            <person name="Huang X."/>
            <person name="Su Z."/>
            <person name="Tong W."/>
            <person name="Li J."/>
            <person name="Tong Z."/>
            <person name="Li S."/>
            <person name="Ye J."/>
            <person name="Wang L."/>
            <person name="Fang L."/>
            <person name="Lei T."/>
            <person name="Chen C."/>
            <person name="Chen H."/>
            <person name="Xu Z."/>
            <person name="Li H."/>
            <person name="Huang H."/>
            <person name="Zhang F."/>
            <person name="Xu H."/>
            <person name="Li N."/>
            <person name="Zhao C."/>
            <person name="Li S."/>
            <person name="Dong L."/>
            <person name="Huang Y."/>
            <person name="Li L."/>
            <person name="Xi Y."/>
            <person name="Qi Q."/>
            <person name="Li W."/>
            <person name="Zhang B."/>
            <person name="Hu W."/>
            <person name="Zhang Y."/>
            <person name="Tian X."/>
            <person name="Jiao Y."/>
            <person name="Liang X."/>
            <person name="Jin J."/>
            <person name="Gao L."/>
            <person name="Zheng W."/>
            <person name="Hao B."/>
            <person name="Liu S."/>
            <person name="Wang W."/>
            <person name="Yuan L."/>
            <person name="Cao M."/>
            <person name="McDermott J."/>
            <person name="Samudrala R."/>
            <person name="Wang J."/>
            <person name="Wong G.K."/>
            <person name="Yang H."/>
        </authorList>
    </citation>
    <scope>NUCLEOTIDE SEQUENCE [LARGE SCALE GENOMIC DNA]</scope>
    <source>
        <strain evidence="3">cv. 93-11</strain>
    </source>
</reference>
<name>B8BGP4_ORYSI</name>
<dbReference type="Pfam" id="PF24530">
    <property type="entry name" value="DUF7597"/>
    <property type="match status" value="1"/>
</dbReference>
<feature type="domain" description="DUF7597" evidence="1">
    <location>
        <begin position="1"/>
        <end position="92"/>
    </location>
</feature>
<dbReference type="PANTHER" id="PTHR33075">
    <property type="entry name" value="OS02G0499800 PROTEIN"/>
    <property type="match status" value="1"/>
</dbReference>
<sequence>MRHEDFVLAIVHPVLPEDQWDEHRNEIREFLDQVTHVRVLASFPHPNAVALYQIGSPVLRDALVLGLPINYDGVHEVRFVRHDQGPNWRNVPYNHGGWIMMLDFPLDYVNFHNINLVVSTFGELEWWYDTDPLKGRVLARVWYKDLDSVPQYVVWEQPNAPNGQSWTIYVYTLNGEFADVLPPDDDLPRGEGPVDPDVNFEDAPARQFGNEDLSIVVQKEVVDAELVKSLCERFPHIMFDENFVKDSSFWATLQSCHVGPWSKKRVATPISSTGLRRSSRLLACLCCRRWQLDLCGASLQEVYQIDQVKNSASNGLDDSD</sequence>
<gene>
    <name evidence="2" type="ORF">OsI_33466</name>
</gene>
<dbReference type="Proteomes" id="UP000007015">
    <property type="component" value="Chromosome 10"/>
</dbReference>
<protein>
    <recommendedName>
        <fullName evidence="1">DUF7597 domain-containing protein</fullName>
    </recommendedName>
</protein>